<dbReference type="HOGENOM" id="CLU_640520_0_0_11"/>
<accession>R9L1U4</accession>
<dbReference type="GeneID" id="82190164"/>
<dbReference type="STRING" id="1235794.C811_00549"/>
<feature type="compositionally biased region" description="Basic residues" evidence="1">
    <location>
        <begin position="377"/>
        <end position="386"/>
    </location>
</feature>
<evidence type="ECO:0000313" key="3">
    <source>
        <dbReference type="Proteomes" id="UP000014204"/>
    </source>
</evidence>
<feature type="compositionally biased region" description="Basic and acidic residues" evidence="1">
    <location>
        <begin position="387"/>
        <end position="407"/>
    </location>
</feature>
<evidence type="ECO:0000313" key="2">
    <source>
        <dbReference type="EMBL" id="EOS52513.1"/>
    </source>
</evidence>
<protein>
    <submittedName>
        <fullName evidence="2">Uncharacterized protein</fullName>
    </submittedName>
</protein>
<dbReference type="AlphaFoldDB" id="R9L1U4"/>
<dbReference type="RefSeq" id="WP_016308777.1">
    <property type="nucleotide sequence ID" value="NZ_KE159646.1"/>
</dbReference>
<gene>
    <name evidence="2" type="ORF">C811_00549</name>
</gene>
<dbReference type="OrthoDB" id="3226699at2"/>
<dbReference type="Proteomes" id="UP000014204">
    <property type="component" value="Unassembled WGS sequence"/>
</dbReference>
<reference evidence="2 3" key="1">
    <citation type="submission" date="2013-04" db="EMBL/GenBank/DDBJ databases">
        <title>The Genome Sequence of Enterorhabdus caecimuris B7.</title>
        <authorList>
            <consortium name="The Broad Institute Genomics Platform"/>
            <consortium name="The Broad Institute Genome Sequencing Center for Infectious Disease"/>
            <person name="Earl A."/>
            <person name="Xavier R."/>
            <person name="Elson C."/>
            <person name="Duck W."/>
            <person name="Walker B."/>
            <person name="Young S."/>
            <person name="Zeng Q."/>
            <person name="Gargeya S."/>
            <person name="Fitzgerald M."/>
            <person name="Haas B."/>
            <person name="Abouelleil A."/>
            <person name="Allen A.W."/>
            <person name="Alvarado L."/>
            <person name="Arachchi H.M."/>
            <person name="Berlin A.M."/>
            <person name="Chapman S.B."/>
            <person name="Gainer-Dewar J."/>
            <person name="Goldberg J."/>
            <person name="Griggs A."/>
            <person name="Gujja S."/>
            <person name="Hansen M."/>
            <person name="Howarth C."/>
            <person name="Imamovic A."/>
            <person name="Ireland A."/>
            <person name="Larimer J."/>
            <person name="McCowan C."/>
            <person name="Murphy C."/>
            <person name="Pearson M."/>
            <person name="Poon T.W."/>
            <person name="Priest M."/>
            <person name="Roberts A."/>
            <person name="Saif S."/>
            <person name="Shea T."/>
            <person name="Sisk P."/>
            <person name="Sykes S."/>
            <person name="Wortman J."/>
            <person name="Nusbaum C."/>
            <person name="Birren B."/>
        </authorList>
    </citation>
    <scope>NUCLEOTIDE SEQUENCE [LARGE SCALE GENOMIC DNA]</scope>
    <source>
        <strain evidence="2 3">B7</strain>
    </source>
</reference>
<feature type="region of interest" description="Disordered" evidence="1">
    <location>
        <begin position="350"/>
        <end position="428"/>
    </location>
</feature>
<feature type="compositionally biased region" description="Basic and acidic residues" evidence="1">
    <location>
        <begin position="350"/>
        <end position="360"/>
    </location>
</feature>
<organism evidence="2 3">
    <name type="scientific">Adlercreutzia caecimuris B7</name>
    <dbReference type="NCBI Taxonomy" id="1235794"/>
    <lineage>
        <taxon>Bacteria</taxon>
        <taxon>Bacillati</taxon>
        <taxon>Actinomycetota</taxon>
        <taxon>Coriobacteriia</taxon>
        <taxon>Eggerthellales</taxon>
        <taxon>Eggerthellaceae</taxon>
        <taxon>Adlercreutzia</taxon>
    </lineage>
</organism>
<proteinExistence type="predicted"/>
<keyword evidence="3" id="KW-1185">Reference proteome</keyword>
<sequence length="428" mass="47180">MTIGDAGDDFAEQVLRTSMDLAKDILRYIDGLDMPHKSWADKYEIAREDASRVAEAAFAEAEDELSETQATWLWAPNEREADELCANLERKGYEFTRAKARKSDGVVKVRVAHNNGCVPIAEGGEYDPVDFSDSETLAVLDAYSYESCKEYLGILAEAEALKKALVESSENIDYVPHSPENCVFTFTTVPWDRDGNVLLDYLDRAGIGNESWICEMPASEAGLPGPDDVQGIAVEFNARNAPHVQAAVDALLRSGIRGLDQSRFPQFAKAMREAQTRASSLYGQEGLGYESLSVTDETTAGAVRCALVEEGVACAAINRAEAGNWEIVVDRADAIASQWRIKQLAREYEAPARQAKKDAEALSQSAHRREKPDNVAARRRSSKYAKKSKDTPSRDELAAREGAERVNRARKRGMAIDTPSLTHKKPSR</sequence>
<comment type="caution">
    <text evidence="2">The sequence shown here is derived from an EMBL/GenBank/DDBJ whole genome shotgun (WGS) entry which is preliminary data.</text>
</comment>
<evidence type="ECO:0000256" key="1">
    <source>
        <dbReference type="SAM" id="MobiDB-lite"/>
    </source>
</evidence>
<name>R9L1U4_9ACTN</name>
<dbReference type="EMBL" id="ASSY01000005">
    <property type="protein sequence ID" value="EOS52513.1"/>
    <property type="molecule type" value="Genomic_DNA"/>
</dbReference>